<sequence length="667" mass="75784">MSSQSSEFDFDAAIEELTKKYLARRNLASSCDSPPPTHDGPPGSEDLQCCGPVQVSWNQTSRDAEKCPHPVCSAHSGSASSSGILQEMCNVAADQCDGLNEKSDSVSSLADSETGRSVQEPMADSRSFFCTETDVTLPSSPARTLGCRITRAVAHSGGKRRKKKTQIFPHTWSSSPVIGQVYHEMLEIYDKLQKERMYQQHWAAQLQEQERQLNQRESLLLRRQDTLCKIREVEDEVRRRVCELQEQHQQEVRQLKETLKEKVKENKRLKSSFDTIKESNDTMRKQLSDLNEQSKRLEVQWRKEQARLENLQRKYEYSVARKGRENIAPKAQGSKWPKEDKPLMPARPVKAQELPLHGLPGPSTCKLLVQILDWVSDSYLTPAEDPEPKISSAWDCERPTSIQERCSKVLPLLTEQLQVVQMLDRSFHVPLLRFVYWSLRQLDSSPQRGTLTSTLRRLGEEVCRGTALRGPSSDPDGPHRTRPPPFFKSSSLHTRFLSTLILLQTTSQADILAQALDCLHSDVQCEEGRVHFLQYQALPVVLAYLQSSNRGLLSLAVDILMQMNGESWQLSSFMEACSTEDFFRCVSLLLRNPRLEVPVVEKVSILLQKLSKIRKNKRLFEIHGIHLRVQEMHRTADPAHAFLAINLSSILFNLGMMKKTPVSPIPP</sequence>
<keyword evidence="6" id="KW-1185">Reference proteome</keyword>
<dbReference type="GeneTree" id="ENSGT00940000168612"/>
<dbReference type="RefSeq" id="XP_018598860.2">
    <property type="nucleotide sequence ID" value="XM_018743344.2"/>
</dbReference>
<evidence type="ECO:0000259" key="4">
    <source>
        <dbReference type="Pfam" id="PF21037"/>
    </source>
</evidence>
<dbReference type="PANTHER" id="PTHR34523">
    <property type="entry name" value="COILED-COIL DOMAIN-CONTAINING PROTEIN 138"/>
    <property type="match status" value="1"/>
</dbReference>
<proteinExistence type="predicted"/>
<protein>
    <recommendedName>
        <fullName evidence="7">Coiled-coil domain-containing protein 138-like</fullName>
    </recommendedName>
</protein>
<dbReference type="Gene3D" id="1.20.5.340">
    <property type="match status" value="1"/>
</dbReference>
<dbReference type="InterPro" id="IPR048750">
    <property type="entry name" value="CCDC138_C"/>
</dbReference>
<dbReference type="InterPro" id="IPR038798">
    <property type="entry name" value="CCDC138"/>
</dbReference>
<name>A0A8C9SI29_SCLFO</name>
<dbReference type="InterPro" id="IPR016024">
    <property type="entry name" value="ARM-type_fold"/>
</dbReference>
<dbReference type="Pfam" id="PF21035">
    <property type="entry name" value="CCDC138_C"/>
    <property type="match status" value="1"/>
</dbReference>
<organism evidence="5 6">
    <name type="scientific">Scleropages formosus</name>
    <name type="common">Asian bonytongue</name>
    <name type="synonym">Osteoglossum formosum</name>
    <dbReference type="NCBI Taxonomy" id="113540"/>
    <lineage>
        <taxon>Eukaryota</taxon>
        <taxon>Metazoa</taxon>
        <taxon>Chordata</taxon>
        <taxon>Craniata</taxon>
        <taxon>Vertebrata</taxon>
        <taxon>Euteleostomi</taxon>
        <taxon>Actinopterygii</taxon>
        <taxon>Neopterygii</taxon>
        <taxon>Teleostei</taxon>
        <taxon>Osteoglossocephala</taxon>
        <taxon>Osteoglossomorpha</taxon>
        <taxon>Osteoglossiformes</taxon>
        <taxon>Osteoglossidae</taxon>
        <taxon>Scleropages</taxon>
    </lineage>
</organism>
<evidence type="ECO:0000256" key="1">
    <source>
        <dbReference type="SAM" id="Coils"/>
    </source>
</evidence>
<dbReference type="Pfam" id="PF21037">
    <property type="entry name" value="CCDC138_cc"/>
    <property type="match status" value="1"/>
</dbReference>
<dbReference type="AlphaFoldDB" id="A0A8C9SI29"/>
<feature type="compositionally biased region" description="Polar residues" evidence="2">
    <location>
        <begin position="105"/>
        <end position="117"/>
    </location>
</feature>
<dbReference type="SUPFAM" id="SSF48371">
    <property type="entry name" value="ARM repeat"/>
    <property type="match status" value="1"/>
</dbReference>
<dbReference type="KEGG" id="sfm:108929050"/>
<evidence type="ECO:0000256" key="2">
    <source>
        <dbReference type="SAM" id="MobiDB-lite"/>
    </source>
</evidence>
<dbReference type="Proteomes" id="UP000694397">
    <property type="component" value="Chromosome 12"/>
</dbReference>
<feature type="coiled-coil region" evidence="1">
    <location>
        <begin position="203"/>
        <end position="314"/>
    </location>
</feature>
<feature type="domain" description="Coiled-coil" evidence="3">
    <location>
        <begin position="371"/>
        <end position="654"/>
    </location>
</feature>
<dbReference type="GeneID" id="108929050"/>
<evidence type="ECO:0008006" key="7">
    <source>
        <dbReference type="Google" id="ProtNLM"/>
    </source>
</evidence>
<evidence type="ECO:0000259" key="3">
    <source>
        <dbReference type="Pfam" id="PF21035"/>
    </source>
</evidence>
<dbReference type="InterPro" id="IPR048751">
    <property type="entry name" value="CCDC138_CC"/>
</dbReference>
<dbReference type="OrthoDB" id="2161164at2759"/>
<reference evidence="5" key="2">
    <citation type="submission" date="2025-08" db="UniProtKB">
        <authorList>
            <consortium name="Ensembl"/>
        </authorList>
    </citation>
    <scope>IDENTIFICATION</scope>
</reference>
<keyword evidence="1" id="KW-0175">Coiled coil</keyword>
<evidence type="ECO:0000313" key="6">
    <source>
        <dbReference type="Proteomes" id="UP000694397"/>
    </source>
</evidence>
<dbReference type="CTD" id="165055"/>
<reference evidence="5 6" key="1">
    <citation type="submission" date="2019-04" db="EMBL/GenBank/DDBJ databases">
        <authorList>
            <consortium name="Wellcome Sanger Institute Data Sharing"/>
        </authorList>
    </citation>
    <scope>NUCLEOTIDE SEQUENCE [LARGE SCALE GENOMIC DNA]</scope>
</reference>
<dbReference type="PANTHER" id="PTHR34523:SF1">
    <property type="entry name" value="COILED-COIL DOMAIN-CONTAINING PROTEIN 138"/>
    <property type="match status" value="1"/>
</dbReference>
<gene>
    <name evidence="5" type="primary">ccdc138</name>
</gene>
<reference evidence="5" key="3">
    <citation type="submission" date="2025-09" db="UniProtKB">
        <authorList>
            <consortium name="Ensembl"/>
        </authorList>
    </citation>
    <scope>IDENTIFICATION</scope>
</reference>
<feature type="region of interest" description="Disordered" evidence="2">
    <location>
        <begin position="102"/>
        <end position="121"/>
    </location>
</feature>
<feature type="domain" description="Coiled-coil-domain-containing protein 138 coiled-coil" evidence="4">
    <location>
        <begin position="264"/>
        <end position="322"/>
    </location>
</feature>
<dbReference type="Ensembl" id="ENSSFOT00015036899.2">
    <property type="protein sequence ID" value="ENSSFOP00015036506.2"/>
    <property type="gene ID" value="ENSSFOG00015023213.2"/>
</dbReference>
<accession>A0A8C9SI29</accession>
<feature type="region of interest" description="Disordered" evidence="2">
    <location>
        <begin position="466"/>
        <end position="487"/>
    </location>
</feature>
<evidence type="ECO:0000313" key="5">
    <source>
        <dbReference type="Ensembl" id="ENSSFOP00015036506.2"/>
    </source>
</evidence>